<evidence type="ECO:0000256" key="4">
    <source>
        <dbReference type="ARBA" id="ARBA00029447"/>
    </source>
</evidence>
<dbReference type="PANTHER" id="PTHR32089:SF120">
    <property type="entry name" value="METHYL-ACCEPTING CHEMOTAXIS PROTEIN TLPQ"/>
    <property type="match status" value="1"/>
</dbReference>
<feature type="transmembrane region" description="Helical" evidence="6">
    <location>
        <begin position="187"/>
        <end position="210"/>
    </location>
</feature>
<evidence type="ECO:0000256" key="6">
    <source>
        <dbReference type="SAM" id="Phobius"/>
    </source>
</evidence>
<dbReference type="Proteomes" id="UP001595476">
    <property type="component" value="Unassembled WGS sequence"/>
</dbReference>
<dbReference type="SMART" id="SM00283">
    <property type="entry name" value="MA"/>
    <property type="match status" value="1"/>
</dbReference>
<dbReference type="PANTHER" id="PTHR32089">
    <property type="entry name" value="METHYL-ACCEPTING CHEMOTAXIS PROTEIN MCPB"/>
    <property type="match status" value="1"/>
</dbReference>
<keyword evidence="2" id="KW-1003">Cell membrane</keyword>
<dbReference type="InterPro" id="IPR004089">
    <property type="entry name" value="MCPsignal_dom"/>
</dbReference>
<keyword evidence="6" id="KW-0812">Transmembrane</keyword>
<accession>A0ABV7H8Z7</accession>
<keyword evidence="11" id="KW-1185">Reference proteome</keyword>
<comment type="similarity">
    <text evidence="4">Belongs to the methyl-accepting chemotaxis (MCP) protein family.</text>
</comment>
<comment type="caution">
    <text evidence="10">The sequence shown here is derived from an EMBL/GenBank/DDBJ whole genome shotgun (WGS) entry which is preliminary data.</text>
</comment>
<feature type="transmembrane region" description="Helical" evidence="6">
    <location>
        <begin position="12"/>
        <end position="31"/>
    </location>
</feature>
<name>A0ABV7H8Z7_9GAMM</name>
<evidence type="ECO:0000256" key="1">
    <source>
        <dbReference type="ARBA" id="ARBA00004429"/>
    </source>
</evidence>
<keyword evidence="2" id="KW-0997">Cell inner membrane</keyword>
<organism evidence="10 11">
    <name type="scientific">Litoribrevibacter euphylliae</name>
    <dbReference type="NCBI Taxonomy" id="1834034"/>
    <lineage>
        <taxon>Bacteria</taxon>
        <taxon>Pseudomonadati</taxon>
        <taxon>Pseudomonadota</taxon>
        <taxon>Gammaproteobacteria</taxon>
        <taxon>Oceanospirillales</taxon>
        <taxon>Oceanospirillaceae</taxon>
        <taxon>Litoribrevibacter</taxon>
    </lineage>
</organism>
<evidence type="ECO:0000259" key="9">
    <source>
        <dbReference type="PROSITE" id="PS50885"/>
    </source>
</evidence>
<dbReference type="CDD" id="cd11386">
    <property type="entry name" value="MCP_signal"/>
    <property type="match status" value="1"/>
</dbReference>
<dbReference type="EMBL" id="JBHRSZ010000002">
    <property type="protein sequence ID" value="MFC3150182.1"/>
    <property type="molecule type" value="Genomic_DNA"/>
</dbReference>
<proteinExistence type="inferred from homology"/>
<dbReference type="RefSeq" id="WP_386716509.1">
    <property type="nucleotide sequence ID" value="NZ_JBHRSZ010000002.1"/>
</dbReference>
<protein>
    <submittedName>
        <fullName evidence="10">Methyl-accepting chemotaxis protein</fullName>
    </submittedName>
</protein>
<evidence type="ECO:0000256" key="5">
    <source>
        <dbReference type="PROSITE-ProRule" id="PRU00284"/>
    </source>
</evidence>
<dbReference type="PROSITE" id="PS50192">
    <property type="entry name" value="T_SNARE"/>
    <property type="match status" value="1"/>
</dbReference>
<reference evidence="11" key="1">
    <citation type="journal article" date="2019" name="Int. J. Syst. Evol. Microbiol.">
        <title>The Global Catalogue of Microorganisms (GCM) 10K type strain sequencing project: providing services to taxonomists for standard genome sequencing and annotation.</title>
        <authorList>
            <consortium name="The Broad Institute Genomics Platform"/>
            <consortium name="The Broad Institute Genome Sequencing Center for Infectious Disease"/>
            <person name="Wu L."/>
            <person name="Ma J."/>
        </authorList>
    </citation>
    <scope>NUCLEOTIDE SEQUENCE [LARGE SCALE GENOMIC DNA]</scope>
    <source>
        <strain evidence="11">KCTC 52438</strain>
    </source>
</reference>
<dbReference type="CDD" id="cd06225">
    <property type="entry name" value="HAMP"/>
    <property type="match status" value="1"/>
</dbReference>
<dbReference type="Pfam" id="PF00672">
    <property type="entry name" value="HAMP"/>
    <property type="match status" value="1"/>
</dbReference>
<feature type="domain" description="T-SNARE coiled-coil homology" evidence="8">
    <location>
        <begin position="456"/>
        <end position="501"/>
    </location>
</feature>
<comment type="subcellular location">
    <subcellularLocation>
        <location evidence="1">Cell inner membrane</location>
        <topology evidence="1">Multi-pass membrane protein</topology>
    </subcellularLocation>
</comment>
<keyword evidence="3 5" id="KW-0807">Transducer</keyword>
<dbReference type="InterPro" id="IPR003660">
    <property type="entry name" value="HAMP_dom"/>
</dbReference>
<sequence length="541" mass="58294">MSILSGSLSARLIAVTFLGTVVSLIVALWGMSNINSSVDGYRHLVNVSVDSERTIGAMNYAFKVQVQEWKNVLIRGHDAKQRDKYWGRFQKKKDEIRALSTYLKKIVENKEALKLVNEFSKAYEEAIPKYEAGFRAFEQANYNHTAGDKAVSGIDRAPAKLLVEAQELISKLVAEESAHNDETAASAFVISIAILIAASVIILAMLIFGFNRGLIKPTKDLESYFSALAEGDLTVNCSIQSKDEIGRLASSARTLQNYLLDVAASMKNSVMSVDKAFSEVKEASRQVSQAAAEQSSCSETVAAAVNEMATASQEISNNATAAAEAVDDAKEISDTGTRTMRNTVAGINQLAEEIGNAADVVQKLEEESQNIGTVLNVIQGIAEQTNLLALNAAIEAARAGEQGRGFAVVADEVRTLAQKTQDSTTEIQDIIVSIQKGAQAAVAAMSSGSERTGTSVSQVNEAGSALEKINEQVTRIHDMNIQIAAASEEQTQVIDEISSNVREIADLSVRTSEFATQGEDSLQCLDDVKQEQISLANRLRT</sequence>
<dbReference type="SUPFAM" id="SSF58104">
    <property type="entry name" value="Methyl-accepting chemotaxis protein (MCP) signaling domain"/>
    <property type="match status" value="1"/>
</dbReference>
<evidence type="ECO:0000256" key="2">
    <source>
        <dbReference type="ARBA" id="ARBA00022519"/>
    </source>
</evidence>
<feature type="domain" description="Methyl-accepting transducer" evidence="7">
    <location>
        <begin position="269"/>
        <end position="505"/>
    </location>
</feature>
<keyword evidence="6" id="KW-0472">Membrane</keyword>
<feature type="domain" description="HAMP" evidence="9">
    <location>
        <begin position="212"/>
        <end position="264"/>
    </location>
</feature>
<keyword evidence="6" id="KW-1133">Transmembrane helix</keyword>
<evidence type="ECO:0000259" key="7">
    <source>
        <dbReference type="PROSITE" id="PS50111"/>
    </source>
</evidence>
<evidence type="ECO:0000313" key="10">
    <source>
        <dbReference type="EMBL" id="MFC3150182.1"/>
    </source>
</evidence>
<dbReference type="Gene3D" id="1.10.287.950">
    <property type="entry name" value="Methyl-accepting chemotaxis protein"/>
    <property type="match status" value="1"/>
</dbReference>
<evidence type="ECO:0000259" key="8">
    <source>
        <dbReference type="PROSITE" id="PS50192"/>
    </source>
</evidence>
<gene>
    <name evidence="10" type="ORF">ACFOEK_04020</name>
</gene>
<evidence type="ECO:0000313" key="11">
    <source>
        <dbReference type="Proteomes" id="UP001595476"/>
    </source>
</evidence>
<evidence type="ECO:0000256" key="3">
    <source>
        <dbReference type="ARBA" id="ARBA00023224"/>
    </source>
</evidence>
<dbReference type="InterPro" id="IPR000727">
    <property type="entry name" value="T_SNARE_dom"/>
</dbReference>
<dbReference type="SMART" id="SM00304">
    <property type="entry name" value="HAMP"/>
    <property type="match status" value="2"/>
</dbReference>
<dbReference type="PROSITE" id="PS50885">
    <property type="entry name" value="HAMP"/>
    <property type="match status" value="1"/>
</dbReference>
<dbReference type="Pfam" id="PF00015">
    <property type="entry name" value="MCPsignal"/>
    <property type="match status" value="1"/>
</dbReference>
<dbReference type="PROSITE" id="PS50111">
    <property type="entry name" value="CHEMOTAXIS_TRANSDUC_2"/>
    <property type="match status" value="1"/>
</dbReference>